<comment type="caution">
    <text evidence="2">The sequence shown here is derived from an EMBL/GenBank/DDBJ whole genome shotgun (WGS) entry which is preliminary data.</text>
</comment>
<protein>
    <submittedName>
        <fullName evidence="2">Uncharacterized protein</fullName>
    </submittedName>
</protein>
<evidence type="ECO:0000313" key="2">
    <source>
        <dbReference type="EMBL" id="OAQ70831.1"/>
    </source>
</evidence>
<keyword evidence="1" id="KW-0732">Signal</keyword>
<accession>A0A179G0G2</accession>
<gene>
    <name evidence="2" type="ORF">VFPPC_13428</name>
</gene>
<dbReference type="AlphaFoldDB" id="A0A179G0G2"/>
<dbReference type="GeneID" id="28855199"/>
<dbReference type="Proteomes" id="UP000078397">
    <property type="component" value="Unassembled WGS sequence"/>
</dbReference>
<feature type="chain" id="PRO_5008102201" evidence="1">
    <location>
        <begin position="21"/>
        <end position="171"/>
    </location>
</feature>
<dbReference type="OrthoDB" id="5075542at2759"/>
<evidence type="ECO:0000256" key="1">
    <source>
        <dbReference type="SAM" id="SignalP"/>
    </source>
</evidence>
<keyword evidence="3" id="KW-1185">Reference proteome</keyword>
<name>A0A179G0G2_METCM</name>
<dbReference type="RefSeq" id="XP_018147368.1">
    <property type="nucleotide sequence ID" value="XM_018291205.1"/>
</dbReference>
<dbReference type="KEGG" id="pchm:VFPPC_13428"/>
<sequence>MHFTATALTTILLAIRPALADFFIFTGAENQFPDPAQATIVLFFNNPPSCKDVTSKAIQWTISPNNDASFDGIACDGCDGSKAPQDWDVKRFEVHDRKAGTFDNGGSEPHFTLYKDDKNGGWGLYDVDMKSIGTCTRPDPVQIANCPDVFSADSVAGIIHCTSAMTIKNSN</sequence>
<proteinExistence type="predicted"/>
<evidence type="ECO:0000313" key="3">
    <source>
        <dbReference type="Proteomes" id="UP000078397"/>
    </source>
</evidence>
<reference evidence="2 3" key="1">
    <citation type="journal article" date="2016" name="PLoS Pathog.">
        <title>Biosynthesis of antibiotic leucinostatins in bio-control fungus Purpureocillium lilacinum and their inhibition on phytophthora revealed by genome mining.</title>
        <authorList>
            <person name="Wang G."/>
            <person name="Liu Z."/>
            <person name="Lin R."/>
            <person name="Li E."/>
            <person name="Mao Z."/>
            <person name="Ling J."/>
            <person name="Yang Y."/>
            <person name="Yin W.B."/>
            <person name="Xie B."/>
        </authorList>
    </citation>
    <scope>NUCLEOTIDE SEQUENCE [LARGE SCALE GENOMIC DNA]</scope>
    <source>
        <strain evidence="2">170</strain>
    </source>
</reference>
<feature type="signal peptide" evidence="1">
    <location>
        <begin position="1"/>
        <end position="20"/>
    </location>
</feature>
<dbReference type="EMBL" id="LSBJ02000002">
    <property type="protein sequence ID" value="OAQ70831.1"/>
    <property type="molecule type" value="Genomic_DNA"/>
</dbReference>
<organism evidence="2 3">
    <name type="scientific">Pochonia chlamydosporia 170</name>
    <dbReference type="NCBI Taxonomy" id="1380566"/>
    <lineage>
        <taxon>Eukaryota</taxon>
        <taxon>Fungi</taxon>
        <taxon>Dikarya</taxon>
        <taxon>Ascomycota</taxon>
        <taxon>Pezizomycotina</taxon>
        <taxon>Sordariomycetes</taxon>
        <taxon>Hypocreomycetidae</taxon>
        <taxon>Hypocreales</taxon>
        <taxon>Clavicipitaceae</taxon>
        <taxon>Pochonia</taxon>
    </lineage>
</organism>